<keyword evidence="3" id="KW-1185">Reference proteome</keyword>
<dbReference type="PANTHER" id="PTHR46681">
    <property type="entry name" value="KINETOCHORE PROTEIN NDC80 HOMOLOG"/>
    <property type="match status" value="1"/>
</dbReference>
<feature type="coiled-coil region" evidence="1">
    <location>
        <begin position="68"/>
        <end position="95"/>
    </location>
</feature>
<comment type="caution">
    <text evidence="2">The sequence shown here is derived from an EMBL/GenBank/DDBJ whole genome shotgun (WGS) entry which is preliminary data.</text>
</comment>
<name>A0A811R4K6_9POAL</name>
<reference evidence="2" key="1">
    <citation type="submission" date="2020-10" db="EMBL/GenBank/DDBJ databases">
        <authorList>
            <person name="Han B."/>
            <person name="Lu T."/>
            <person name="Zhao Q."/>
            <person name="Huang X."/>
            <person name="Zhao Y."/>
        </authorList>
    </citation>
    <scope>NUCLEOTIDE SEQUENCE</scope>
</reference>
<dbReference type="EMBL" id="CAJGYO010000013">
    <property type="protein sequence ID" value="CAD6264987.1"/>
    <property type="molecule type" value="Genomic_DNA"/>
</dbReference>
<dbReference type="AlphaFoldDB" id="A0A811R4K6"/>
<evidence type="ECO:0000256" key="1">
    <source>
        <dbReference type="SAM" id="Coils"/>
    </source>
</evidence>
<dbReference type="PANTHER" id="PTHR46681:SF1">
    <property type="entry name" value="KINETOCHORE PROTEIN NDC80 HOMOLOG"/>
    <property type="match status" value="1"/>
</dbReference>
<proteinExistence type="predicted"/>
<dbReference type="OrthoDB" id="7459479at2759"/>
<feature type="coiled-coil region" evidence="1">
    <location>
        <begin position="120"/>
        <end position="172"/>
    </location>
</feature>
<evidence type="ECO:0000313" key="3">
    <source>
        <dbReference type="Proteomes" id="UP000604825"/>
    </source>
</evidence>
<evidence type="ECO:0000313" key="2">
    <source>
        <dbReference type="EMBL" id="CAD6264987.1"/>
    </source>
</evidence>
<gene>
    <name evidence="2" type="ORF">NCGR_LOCUS48292</name>
</gene>
<sequence length="254" mass="28384">MLLRRHVRPSSSGHAGEASVAAVGALEKEAEELETEVNKLISGPSRRGALESEKEAFSADILKFEAVVDAWNTKINEKEQTLGNLEKELEAKVLDTQRSAAEVQDLLKQVDAQPVNVRGMDRMRREMQAIEDDIANAEEGKAALEDKVWEVEAKLVTKLEELAEQCNQALKKLKPTVDFQYMINSKGSSPAEMLDATHKVEEETQAAARNLLELLDGMAEHKEFIETTIAQRRTDLYETADYIQPACWADVITF</sequence>
<dbReference type="InterPro" id="IPR055307">
    <property type="entry name" value="NDC80_plants"/>
</dbReference>
<protein>
    <submittedName>
        <fullName evidence="2">Uncharacterized protein</fullName>
    </submittedName>
</protein>
<accession>A0A811R4K6</accession>
<organism evidence="2 3">
    <name type="scientific">Miscanthus lutarioriparius</name>
    <dbReference type="NCBI Taxonomy" id="422564"/>
    <lineage>
        <taxon>Eukaryota</taxon>
        <taxon>Viridiplantae</taxon>
        <taxon>Streptophyta</taxon>
        <taxon>Embryophyta</taxon>
        <taxon>Tracheophyta</taxon>
        <taxon>Spermatophyta</taxon>
        <taxon>Magnoliopsida</taxon>
        <taxon>Liliopsida</taxon>
        <taxon>Poales</taxon>
        <taxon>Poaceae</taxon>
        <taxon>PACMAD clade</taxon>
        <taxon>Panicoideae</taxon>
        <taxon>Andropogonodae</taxon>
        <taxon>Andropogoneae</taxon>
        <taxon>Saccharinae</taxon>
        <taxon>Miscanthus</taxon>
    </lineage>
</organism>
<keyword evidence="1" id="KW-0175">Coiled coil</keyword>
<dbReference type="Proteomes" id="UP000604825">
    <property type="component" value="Unassembled WGS sequence"/>
</dbReference>